<dbReference type="PATRIC" id="fig|1126833.4.peg.3856"/>
<evidence type="ECO:0000313" key="2">
    <source>
        <dbReference type="Proteomes" id="UP000032633"/>
    </source>
</evidence>
<accession>A0A0D5NM72</accession>
<gene>
    <name evidence="1" type="ORF">VN24_17570</name>
</gene>
<dbReference type="HOGENOM" id="CLU_2618657_0_0_9"/>
<sequence>MFHIIFLLQVLPEAKPLRKHKEKIHLSLPANDRLKTGGSIAVKSAADYMDKRIAEKKYAWRNAALRLSSVYKMNEAVY</sequence>
<proteinExistence type="predicted"/>
<organism evidence="1 2">
    <name type="scientific">Paenibacillus beijingensis</name>
    <dbReference type="NCBI Taxonomy" id="1126833"/>
    <lineage>
        <taxon>Bacteria</taxon>
        <taxon>Bacillati</taxon>
        <taxon>Bacillota</taxon>
        <taxon>Bacilli</taxon>
        <taxon>Bacillales</taxon>
        <taxon>Paenibacillaceae</taxon>
        <taxon>Paenibacillus</taxon>
    </lineage>
</organism>
<dbReference type="EMBL" id="CP011058">
    <property type="protein sequence ID" value="AJY76033.1"/>
    <property type="molecule type" value="Genomic_DNA"/>
</dbReference>
<reference evidence="1 2" key="1">
    <citation type="journal article" date="2015" name="J. Biotechnol.">
        <title>Complete genome sequence of Paenibacillus beijingensis 7188(T) (=DSM 24997(T)), a novel rhizobacterium from jujube garden soil.</title>
        <authorList>
            <person name="Kwak Y."/>
            <person name="Shin J.H."/>
        </authorList>
    </citation>
    <scope>NUCLEOTIDE SEQUENCE [LARGE SCALE GENOMIC DNA]</scope>
    <source>
        <strain evidence="1 2">DSM 24997</strain>
    </source>
</reference>
<reference evidence="2" key="2">
    <citation type="submission" date="2015-03" db="EMBL/GenBank/DDBJ databases">
        <title>Genome sequence of Paenibacillus beijingensis strain DSM 24997T.</title>
        <authorList>
            <person name="Kwak Y."/>
            <person name="Shin J.-H."/>
        </authorList>
    </citation>
    <scope>NUCLEOTIDE SEQUENCE [LARGE SCALE GENOMIC DNA]</scope>
    <source>
        <strain evidence="2">DSM 24997</strain>
    </source>
</reference>
<dbReference type="AlphaFoldDB" id="A0A0D5NM72"/>
<dbReference type="KEGG" id="pbj:VN24_17570"/>
<dbReference type="STRING" id="1126833.VN24_17570"/>
<protein>
    <submittedName>
        <fullName evidence="1">Uncharacterized protein</fullName>
    </submittedName>
</protein>
<dbReference type="Proteomes" id="UP000032633">
    <property type="component" value="Chromosome"/>
</dbReference>
<keyword evidence="2" id="KW-1185">Reference proteome</keyword>
<evidence type="ECO:0000313" key="1">
    <source>
        <dbReference type="EMBL" id="AJY76033.1"/>
    </source>
</evidence>
<name>A0A0D5NM72_9BACL</name>